<proteinExistence type="inferred from homology"/>
<dbReference type="SUPFAM" id="SSF88659">
    <property type="entry name" value="Sigma3 and sigma4 domains of RNA polymerase sigma factors"/>
    <property type="match status" value="1"/>
</dbReference>
<dbReference type="InterPro" id="IPR039425">
    <property type="entry name" value="RNA_pol_sigma-70-like"/>
</dbReference>
<dbReference type="SUPFAM" id="SSF88946">
    <property type="entry name" value="Sigma2 domain of RNA polymerase sigma factors"/>
    <property type="match status" value="1"/>
</dbReference>
<comment type="similarity">
    <text evidence="1">Belongs to the sigma-70 factor family. ECF subfamily.</text>
</comment>
<dbReference type="InterPro" id="IPR013249">
    <property type="entry name" value="RNA_pol_sigma70_r4_t2"/>
</dbReference>
<evidence type="ECO:0000259" key="5">
    <source>
        <dbReference type="Pfam" id="PF04542"/>
    </source>
</evidence>
<dbReference type="Gene3D" id="1.10.1740.10">
    <property type="match status" value="1"/>
</dbReference>
<keyword evidence="8" id="KW-1185">Reference proteome</keyword>
<feature type="domain" description="RNA polymerase sigma-70 region 2" evidence="5">
    <location>
        <begin position="11"/>
        <end position="76"/>
    </location>
</feature>
<feature type="domain" description="RNA polymerase sigma factor 70 region 4 type 2" evidence="6">
    <location>
        <begin position="109"/>
        <end position="160"/>
    </location>
</feature>
<dbReference type="InterPro" id="IPR007627">
    <property type="entry name" value="RNA_pol_sigma70_r2"/>
</dbReference>
<evidence type="ECO:0000256" key="2">
    <source>
        <dbReference type="ARBA" id="ARBA00023015"/>
    </source>
</evidence>
<organism evidence="7 8">
    <name type="scientific">Tistrella bauzanensis</name>
    <dbReference type="NCBI Taxonomy" id="657419"/>
    <lineage>
        <taxon>Bacteria</taxon>
        <taxon>Pseudomonadati</taxon>
        <taxon>Pseudomonadota</taxon>
        <taxon>Alphaproteobacteria</taxon>
        <taxon>Geminicoccales</taxon>
        <taxon>Geminicoccaceae</taxon>
        <taxon>Tistrella</taxon>
    </lineage>
</organism>
<dbReference type="EMBL" id="BMDZ01000087">
    <property type="protein sequence ID" value="GGB59594.1"/>
    <property type="molecule type" value="Genomic_DNA"/>
</dbReference>
<evidence type="ECO:0000256" key="1">
    <source>
        <dbReference type="ARBA" id="ARBA00010641"/>
    </source>
</evidence>
<dbReference type="RefSeq" id="WP_188582257.1">
    <property type="nucleotide sequence ID" value="NZ_BMDZ01000087.1"/>
</dbReference>
<protein>
    <submittedName>
        <fullName evidence="7">RNA polymerase sigma factor</fullName>
    </submittedName>
</protein>
<evidence type="ECO:0000313" key="8">
    <source>
        <dbReference type="Proteomes" id="UP000603352"/>
    </source>
</evidence>
<dbReference type="Gene3D" id="1.10.10.10">
    <property type="entry name" value="Winged helix-like DNA-binding domain superfamily/Winged helix DNA-binding domain"/>
    <property type="match status" value="1"/>
</dbReference>
<sequence>MAHDQGKLAVFLAHRADLIDYATPIVGDRMRAEDVVQDAYIRFMPGDGGGPALDQPVGYLYRIVRNLALDLTRRRAMEHRQQGADLPWWLVPAEPRTPEQDVSHRRSVERIAAALDGLSPQARLAVEMHRFGGHTLGEIASRLGVSVPTAHRLVRDALLKIAAGMDPDMTGGR</sequence>
<dbReference type="InterPro" id="IPR036388">
    <property type="entry name" value="WH-like_DNA-bd_sf"/>
</dbReference>
<name>A0ABQ1J742_9PROT</name>
<comment type="caution">
    <text evidence="7">The sequence shown here is derived from an EMBL/GenBank/DDBJ whole genome shotgun (WGS) entry which is preliminary data.</text>
</comment>
<keyword evidence="3" id="KW-0731">Sigma factor</keyword>
<dbReference type="NCBIfam" id="TIGR02937">
    <property type="entry name" value="sigma70-ECF"/>
    <property type="match status" value="1"/>
</dbReference>
<evidence type="ECO:0000256" key="4">
    <source>
        <dbReference type="ARBA" id="ARBA00023163"/>
    </source>
</evidence>
<dbReference type="Pfam" id="PF08281">
    <property type="entry name" value="Sigma70_r4_2"/>
    <property type="match status" value="1"/>
</dbReference>
<dbReference type="PANTHER" id="PTHR43133:SF63">
    <property type="entry name" value="RNA POLYMERASE SIGMA FACTOR FECI-RELATED"/>
    <property type="match status" value="1"/>
</dbReference>
<dbReference type="InterPro" id="IPR013325">
    <property type="entry name" value="RNA_pol_sigma_r2"/>
</dbReference>
<dbReference type="InterPro" id="IPR014284">
    <property type="entry name" value="RNA_pol_sigma-70_dom"/>
</dbReference>
<dbReference type="PANTHER" id="PTHR43133">
    <property type="entry name" value="RNA POLYMERASE ECF-TYPE SIGMA FACTO"/>
    <property type="match status" value="1"/>
</dbReference>
<reference evidence="8" key="1">
    <citation type="journal article" date="2019" name="Int. J. Syst. Evol. Microbiol.">
        <title>The Global Catalogue of Microorganisms (GCM) 10K type strain sequencing project: providing services to taxonomists for standard genome sequencing and annotation.</title>
        <authorList>
            <consortium name="The Broad Institute Genomics Platform"/>
            <consortium name="The Broad Institute Genome Sequencing Center for Infectious Disease"/>
            <person name="Wu L."/>
            <person name="Ma J."/>
        </authorList>
    </citation>
    <scope>NUCLEOTIDE SEQUENCE [LARGE SCALE GENOMIC DNA]</scope>
    <source>
        <strain evidence="8">CGMCC 1.10188</strain>
    </source>
</reference>
<dbReference type="CDD" id="cd06171">
    <property type="entry name" value="Sigma70_r4"/>
    <property type="match status" value="1"/>
</dbReference>
<evidence type="ECO:0000313" key="7">
    <source>
        <dbReference type="EMBL" id="GGB59594.1"/>
    </source>
</evidence>
<evidence type="ECO:0000259" key="6">
    <source>
        <dbReference type="Pfam" id="PF08281"/>
    </source>
</evidence>
<evidence type="ECO:0000256" key="3">
    <source>
        <dbReference type="ARBA" id="ARBA00023082"/>
    </source>
</evidence>
<keyword evidence="2" id="KW-0805">Transcription regulation</keyword>
<dbReference type="InterPro" id="IPR013324">
    <property type="entry name" value="RNA_pol_sigma_r3/r4-like"/>
</dbReference>
<accession>A0ABQ1J742</accession>
<gene>
    <name evidence="7" type="primary">fecI</name>
    <name evidence="7" type="ORF">GCM10011505_45440</name>
</gene>
<dbReference type="Proteomes" id="UP000603352">
    <property type="component" value="Unassembled WGS sequence"/>
</dbReference>
<dbReference type="Pfam" id="PF04542">
    <property type="entry name" value="Sigma70_r2"/>
    <property type="match status" value="1"/>
</dbReference>
<keyword evidence="4" id="KW-0804">Transcription</keyword>